<accession>A0A512H613</accession>
<dbReference type="PROSITE" id="PS50943">
    <property type="entry name" value="HTH_CROC1"/>
    <property type="match status" value="1"/>
</dbReference>
<proteinExistence type="predicted"/>
<feature type="domain" description="HTH cro/C1-type" evidence="1">
    <location>
        <begin position="20"/>
        <end position="74"/>
    </location>
</feature>
<evidence type="ECO:0000313" key="3">
    <source>
        <dbReference type="Proteomes" id="UP000321567"/>
    </source>
</evidence>
<dbReference type="GO" id="GO:0003677">
    <property type="term" value="F:DNA binding"/>
    <property type="evidence" value="ECO:0007669"/>
    <property type="project" value="InterPro"/>
</dbReference>
<evidence type="ECO:0000259" key="1">
    <source>
        <dbReference type="PROSITE" id="PS50943"/>
    </source>
</evidence>
<dbReference type="Gene3D" id="1.10.260.40">
    <property type="entry name" value="lambda repressor-like DNA-binding domains"/>
    <property type="match status" value="1"/>
</dbReference>
<protein>
    <submittedName>
        <fullName evidence="2">Transcriptional regulator</fullName>
    </submittedName>
</protein>
<dbReference type="CDD" id="cd00093">
    <property type="entry name" value="HTH_XRE"/>
    <property type="match status" value="1"/>
</dbReference>
<reference evidence="2 3" key="1">
    <citation type="submission" date="2019-07" db="EMBL/GenBank/DDBJ databases">
        <title>Whole genome shotgun sequence of Rhodospirillum oryzae NBRC 107573.</title>
        <authorList>
            <person name="Hosoyama A."/>
            <person name="Uohara A."/>
            <person name="Ohji S."/>
            <person name="Ichikawa N."/>
        </authorList>
    </citation>
    <scope>NUCLEOTIDE SEQUENCE [LARGE SCALE GENOMIC DNA]</scope>
    <source>
        <strain evidence="2 3">NBRC 107573</strain>
    </source>
</reference>
<dbReference type="InterPro" id="IPR010982">
    <property type="entry name" value="Lambda_DNA-bd_dom_sf"/>
</dbReference>
<comment type="caution">
    <text evidence="2">The sequence shown here is derived from an EMBL/GenBank/DDBJ whole genome shotgun (WGS) entry which is preliminary data.</text>
</comment>
<dbReference type="Pfam" id="PF01381">
    <property type="entry name" value="HTH_3"/>
    <property type="match status" value="1"/>
</dbReference>
<dbReference type="InterPro" id="IPR001387">
    <property type="entry name" value="Cro/C1-type_HTH"/>
</dbReference>
<dbReference type="Proteomes" id="UP000321567">
    <property type="component" value="Unassembled WGS sequence"/>
</dbReference>
<dbReference type="SMART" id="SM00530">
    <property type="entry name" value="HTH_XRE"/>
    <property type="match status" value="1"/>
</dbReference>
<dbReference type="RefSeq" id="WP_147162918.1">
    <property type="nucleotide sequence ID" value="NZ_BJZO01000019.1"/>
</dbReference>
<organism evidence="2 3">
    <name type="scientific">Pararhodospirillum oryzae</name>
    <dbReference type="NCBI Taxonomy" id="478448"/>
    <lineage>
        <taxon>Bacteria</taxon>
        <taxon>Pseudomonadati</taxon>
        <taxon>Pseudomonadota</taxon>
        <taxon>Alphaproteobacteria</taxon>
        <taxon>Rhodospirillales</taxon>
        <taxon>Rhodospirillaceae</taxon>
        <taxon>Pararhodospirillum</taxon>
    </lineage>
</organism>
<sequence>MSDQEATAIHFVDSHVGQKIRQRRMALNMDQETLARRVGVSFQQIQKYERGTNRVSASRLFDVARALGVGIDFFFRDLENGDPGKNAALMRGLRGLIGDDAGGGDPMEHRQSIELARAFWDLPDEAMRRCFVDLLNAMSRADD</sequence>
<gene>
    <name evidence="2" type="ORF">ROR02_10020</name>
</gene>
<keyword evidence="3" id="KW-1185">Reference proteome</keyword>
<name>A0A512H613_9PROT</name>
<dbReference type="AlphaFoldDB" id="A0A512H613"/>
<dbReference type="SUPFAM" id="SSF47413">
    <property type="entry name" value="lambda repressor-like DNA-binding domains"/>
    <property type="match status" value="1"/>
</dbReference>
<dbReference type="EMBL" id="BJZO01000019">
    <property type="protein sequence ID" value="GEO80871.1"/>
    <property type="molecule type" value="Genomic_DNA"/>
</dbReference>
<evidence type="ECO:0000313" key="2">
    <source>
        <dbReference type="EMBL" id="GEO80871.1"/>
    </source>
</evidence>
<dbReference type="OrthoDB" id="9797172at2"/>